<proteinExistence type="predicted"/>
<organism evidence="6 7">
    <name type="scientific">Cimex lectularius</name>
    <name type="common">Bed bug</name>
    <name type="synonym">Acanthia lectularia</name>
    <dbReference type="NCBI Taxonomy" id="79782"/>
    <lineage>
        <taxon>Eukaryota</taxon>
        <taxon>Metazoa</taxon>
        <taxon>Ecdysozoa</taxon>
        <taxon>Arthropoda</taxon>
        <taxon>Hexapoda</taxon>
        <taxon>Insecta</taxon>
        <taxon>Pterygota</taxon>
        <taxon>Neoptera</taxon>
        <taxon>Paraneoptera</taxon>
        <taxon>Hemiptera</taxon>
        <taxon>Heteroptera</taxon>
        <taxon>Panheteroptera</taxon>
        <taxon>Cimicomorpha</taxon>
        <taxon>Cimicidae</taxon>
        <taxon>Cimex</taxon>
    </lineage>
</organism>
<accession>A0A8I6S7P8</accession>
<dbReference type="GeneID" id="106672384"/>
<keyword evidence="4 5" id="KW-0472">Membrane</keyword>
<protein>
    <submittedName>
        <fullName evidence="6">Uncharacterized protein</fullName>
    </submittedName>
</protein>
<evidence type="ECO:0000256" key="3">
    <source>
        <dbReference type="ARBA" id="ARBA00022989"/>
    </source>
</evidence>
<dbReference type="PANTHER" id="PTHR10671:SF110">
    <property type="entry name" value="FI18012P1"/>
    <property type="match status" value="1"/>
</dbReference>
<dbReference type="OMA" id="FYHHRYM"/>
<feature type="transmembrane region" description="Helical" evidence="5">
    <location>
        <begin position="121"/>
        <end position="142"/>
    </location>
</feature>
<feature type="transmembrane region" description="Helical" evidence="5">
    <location>
        <begin position="20"/>
        <end position="38"/>
    </location>
</feature>
<keyword evidence="2 5" id="KW-0812">Transmembrane</keyword>
<dbReference type="InterPro" id="IPR050579">
    <property type="entry name" value="PMP-22/EMP/MP20-like"/>
</dbReference>
<evidence type="ECO:0000256" key="5">
    <source>
        <dbReference type="SAM" id="Phobius"/>
    </source>
</evidence>
<dbReference type="Pfam" id="PF13903">
    <property type="entry name" value="Claudin_2"/>
    <property type="match status" value="1"/>
</dbReference>
<evidence type="ECO:0000256" key="1">
    <source>
        <dbReference type="ARBA" id="ARBA00004141"/>
    </source>
</evidence>
<sequence>MVEQPNVADKAKALLVERRLLFFCTCLVGAATLIWVIAVNTQGWFTVAAQDQSYGIFINETQRFFLRSRSGLFRICRVGKKNQTAKPIEICRSHEMFPSDDKIRTDPSLDRTILNYTRTEMFFSVVSVLLMLMGFLFSIYTFRNPRYMFKRLAAGVHFLSCASVIVVLEVVINSIYYEKAHLPFVHPRRAVYYYGYSFYLGWLVFAFNAVASIAFLVYSKKRKGDKALTEEMAMADEPTIIGR</sequence>
<evidence type="ECO:0000256" key="2">
    <source>
        <dbReference type="ARBA" id="ARBA00022692"/>
    </source>
</evidence>
<keyword evidence="3 5" id="KW-1133">Transmembrane helix</keyword>
<keyword evidence="7" id="KW-1185">Reference proteome</keyword>
<evidence type="ECO:0000313" key="7">
    <source>
        <dbReference type="Proteomes" id="UP000494040"/>
    </source>
</evidence>
<evidence type="ECO:0000256" key="4">
    <source>
        <dbReference type="ARBA" id="ARBA00023136"/>
    </source>
</evidence>
<dbReference type="KEGG" id="clec:106672384"/>
<dbReference type="EnsemblMetazoa" id="XM_014403768.2">
    <property type="protein sequence ID" value="XP_014259254.1"/>
    <property type="gene ID" value="LOC106672384"/>
</dbReference>
<dbReference type="Proteomes" id="UP000494040">
    <property type="component" value="Unassembled WGS sequence"/>
</dbReference>
<dbReference type="PANTHER" id="PTHR10671">
    <property type="entry name" value="EPITHELIAL MEMBRANE PROTEIN-RELATED"/>
    <property type="match status" value="1"/>
</dbReference>
<evidence type="ECO:0000313" key="6">
    <source>
        <dbReference type="EnsemblMetazoa" id="XP_014259254.1"/>
    </source>
</evidence>
<dbReference type="AlphaFoldDB" id="A0A8I6S7P8"/>
<dbReference type="RefSeq" id="XP_014259254.1">
    <property type="nucleotide sequence ID" value="XM_014403768.2"/>
</dbReference>
<dbReference type="Gene3D" id="1.20.140.150">
    <property type="match status" value="1"/>
</dbReference>
<name>A0A8I6S7P8_CIMLE</name>
<feature type="transmembrane region" description="Helical" evidence="5">
    <location>
        <begin position="196"/>
        <end position="218"/>
    </location>
</feature>
<dbReference type="OrthoDB" id="5917530at2759"/>
<feature type="transmembrane region" description="Helical" evidence="5">
    <location>
        <begin position="154"/>
        <end position="176"/>
    </location>
</feature>
<dbReference type="InterPro" id="IPR004031">
    <property type="entry name" value="PMP22/EMP/MP20/Claudin"/>
</dbReference>
<reference evidence="6" key="1">
    <citation type="submission" date="2022-01" db="UniProtKB">
        <authorList>
            <consortium name="EnsemblMetazoa"/>
        </authorList>
    </citation>
    <scope>IDENTIFICATION</scope>
</reference>
<dbReference type="GO" id="GO:0005886">
    <property type="term" value="C:plasma membrane"/>
    <property type="evidence" value="ECO:0007669"/>
    <property type="project" value="TreeGrafter"/>
</dbReference>
<comment type="subcellular location">
    <subcellularLocation>
        <location evidence="1">Membrane</location>
        <topology evidence="1">Multi-pass membrane protein</topology>
    </subcellularLocation>
</comment>